<protein>
    <submittedName>
        <fullName evidence="2">Uncharacterized protein</fullName>
    </submittedName>
</protein>
<organism evidence="2 3">
    <name type="scientific">Macrolepiota fuliginosa MF-IS2</name>
    <dbReference type="NCBI Taxonomy" id="1400762"/>
    <lineage>
        <taxon>Eukaryota</taxon>
        <taxon>Fungi</taxon>
        <taxon>Dikarya</taxon>
        <taxon>Basidiomycota</taxon>
        <taxon>Agaricomycotina</taxon>
        <taxon>Agaricomycetes</taxon>
        <taxon>Agaricomycetidae</taxon>
        <taxon>Agaricales</taxon>
        <taxon>Agaricineae</taxon>
        <taxon>Agaricaceae</taxon>
        <taxon>Macrolepiota</taxon>
    </lineage>
</organism>
<proteinExistence type="predicted"/>
<dbReference type="InterPro" id="IPR038192">
    <property type="entry name" value="CSTF_C_sf"/>
</dbReference>
<comment type="caution">
    <text evidence="2">The sequence shown here is derived from an EMBL/GenBank/DDBJ whole genome shotgun (WGS) entry which is preliminary data.</text>
</comment>
<accession>A0A9P6BVN0</accession>
<reference evidence="2" key="1">
    <citation type="submission" date="2020-11" db="EMBL/GenBank/DDBJ databases">
        <authorList>
            <consortium name="DOE Joint Genome Institute"/>
            <person name="Ahrendt S."/>
            <person name="Riley R."/>
            <person name="Andreopoulos W."/>
            <person name="Labutti K."/>
            <person name="Pangilinan J."/>
            <person name="Ruiz-Duenas F.J."/>
            <person name="Barrasa J.M."/>
            <person name="Sanchez-Garcia M."/>
            <person name="Camarero S."/>
            <person name="Miyauchi S."/>
            <person name="Serrano A."/>
            <person name="Linde D."/>
            <person name="Babiker R."/>
            <person name="Drula E."/>
            <person name="Ayuso-Fernandez I."/>
            <person name="Pacheco R."/>
            <person name="Padilla G."/>
            <person name="Ferreira P."/>
            <person name="Barriuso J."/>
            <person name="Kellner H."/>
            <person name="Castanera R."/>
            <person name="Alfaro M."/>
            <person name="Ramirez L."/>
            <person name="Pisabarro A.G."/>
            <person name="Kuo A."/>
            <person name="Tritt A."/>
            <person name="Lipzen A."/>
            <person name="He G."/>
            <person name="Yan M."/>
            <person name="Ng V."/>
            <person name="Cullen D."/>
            <person name="Martin F."/>
            <person name="Rosso M.-N."/>
            <person name="Henrissat B."/>
            <person name="Hibbett D."/>
            <person name="Martinez A.T."/>
            <person name="Grigoriev I.V."/>
        </authorList>
    </citation>
    <scope>NUCLEOTIDE SEQUENCE</scope>
    <source>
        <strain evidence="2">MF-IS2</strain>
    </source>
</reference>
<feature type="compositionally biased region" description="Low complexity" evidence="1">
    <location>
        <begin position="69"/>
        <end position="80"/>
    </location>
</feature>
<dbReference type="OrthoDB" id="272703at2759"/>
<dbReference type="Gene3D" id="1.10.20.70">
    <property type="entry name" value="Transcription termination and cleavage factor, C-terminal domain"/>
    <property type="match status" value="1"/>
</dbReference>
<dbReference type="AlphaFoldDB" id="A0A9P6BVN0"/>
<keyword evidence="3" id="KW-1185">Reference proteome</keyword>
<name>A0A9P6BVN0_9AGAR</name>
<dbReference type="Proteomes" id="UP000807342">
    <property type="component" value="Unassembled WGS sequence"/>
</dbReference>
<sequence length="167" mass="18294">MSTPPISAIPPHLQIQYQMNTLPITPPVPATTYSYLGQPQPGYMAPALLQGYPQPRGSILGHSTPAYVSQPQPQQPGSYPTYPPLNSPPTSIGYGIPPPAVAAGGHPQNAPAPGFKPEMLAVFPEEQKALIMHIISMMQDQLNKLPLEQRTTYMQIVNPFFEKWQHC</sequence>
<evidence type="ECO:0000256" key="1">
    <source>
        <dbReference type="SAM" id="MobiDB-lite"/>
    </source>
</evidence>
<feature type="region of interest" description="Disordered" evidence="1">
    <location>
        <begin position="62"/>
        <end position="83"/>
    </location>
</feature>
<gene>
    <name evidence="2" type="ORF">P691DRAFT_768538</name>
</gene>
<evidence type="ECO:0000313" key="3">
    <source>
        <dbReference type="Proteomes" id="UP000807342"/>
    </source>
</evidence>
<evidence type="ECO:0000313" key="2">
    <source>
        <dbReference type="EMBL" id="KAF9439959.1"/>
    </source>
</evidence>
<dbReference type="EMBL" id="MU153096">
    <property type="protein sequence ID" value="KAF9439959.1"/>
    <property type="molecule type" value="Genomic_DNA"/>
</dbReference>